<dbReference type="SUPFAM" id="SSF53335">
    <property type="entry name" value="S-adenosyl-L-methionine-dependent methyltransferases"/>
    <property type="match status" value="1"/>
</dbReference>
<dbReference type="GO" id="GO:0032259">
    <property type="term" value="P:methylation"/>
    <property type="evidence" value="ECO:0007669"/>
    <property type="project" value="UniProtKB-KW"/>
</dbReference>
<keyword evidence="2" id="KW-0808">Transferase</keyword>
<evidence type="ECO:0000256" key="3">
    <source>
        <dbReference type="ARBA" id="ARBA00022691"/>
    </source>
</evidence>
<keyword evidence="3" id="KW-0949">S-adenosyl-L-methionine</keyword>
<reference evidence="4 5" key="1">
    <citation type="submission" date="2006-10" db="EMBL/GenBank/DDBJ databases">
        <title>Complete sequence of Syntrophobacter fumaroxidans MPOB.</title>
        <authorList>
            <consortium name="US DOE Joint Genome Institute"/>
            <person name="Copeland A."/>
            <person name="Lucas S."/>
            <person name="Lapidus A."/>
            <person name="Barry K."/>
            <person name="Detter J.C."/>
            <person name="Glavina del Rio T."/>
            <person name="Hammon N."/>
            <person name="Israni S."/>
            <person name="Pitluck S."/>
            <person name="Goltsman E.G."/>
            <person name="Martinez M."/>
            <person name="Schmutz J."/>
            <person name="Larimer F."/>
            <person name="Land M."/>
            <person name="Hauser L."/>
            <person name="Kyrpides N."/>
            <person name="Kim E."/>
            <person name="Boone D.R."/>
            <person name="Brockman F."/>
            <person name="Culley D."/>
            <person name="Ferry J."/>
            <person name="Gunsalus R."/>
            <person name="McInerney M.J."/>
            <person name="Morrison M."/>
            <person name="Plugge C."/>
            <person name="Rohlin L."/>
            <person name="Scholten J."/>
            <person name="Sieber J."/>
            <person name="Stams A.J.M."/>
            <person name="Worm P."/>
            <person name="Henstra A.M."/>
            <person name="Richardson P."/>
        </authorList>
    </citation>
    <scope>NUCLEOTIDE SEQUENCE [LARGE SCALE GENOMIC DNA]</scope>
    <source>
        <strain evidence="5">DSM 10017 / MPOB</strain>
    </source>
</reference>
<dbReference type="Pfam" id="PF01135">
    <property type="entry name" value="PCMT"/>
    <property type="match status" value="1"/>
</dbReference>
<evidence type="ECO:0000313" key="5">
    <source>
        <dbReference type="Proteomes" id="UP000001784"/>
    </source>
</evidence>
<dbReference type="CDD" id="cd02440">
    <property type="entry name" value="AdoMet_MTases"/>
    <property type="match status" value="1"/>
</dbReference>
<dbReference type="Proteomes" id="UP000001784">
    <property type="component" value="Chromosome"/>
</dbReference>
<protein>
    <recommendedName>
        <fullName evidence="6">DOT1 domain-containing protein</fullName>
    </recommendedName>
</protein>
<organism evidence="4 5">
    <name type="scientific">Syntrophobacter fumaroxidans (strain DSM 10017 / MPOB)</name>
    <dbReference type="NCBI Taxonomy" id="335543"/>
    <lineage>
        <taxon>Bacteria</taxon>
        <taxon>Pseudomonadati</taxon>
        <taxon>Thermodesulfobacteriota</taxon>
        <taxon>Syntrophobacteria</taxon>
        <taxon>Syntrophobacterales</taxon>
        <taxon>Syntrophobacteraceae</taxon>
        <taxon>Syntrophobacter</taxon>
    </lineage>
</organism>
<sequence>MSPNRSLLQPGAATHARNRDFAKISRYYRSFYRDMRQNAVLPYRLTALGAWATSRAPHVYAFFRTLDLGRNRLFIDLGSGDGIVACIAALFTRAVGIEVDLDLCGAARKAARIAGISTRVEFICADYLDLRISRADCLYIYPDKPIARLERLLGGWRGSLLVNGPHLPPEEFAAVRRLRCGRETLTVYRRPL</sequence>
<evidence type="ECO:0008006" key="6">
    <source>
        <dbReference type="Google" id="ProtNLM"/>
    </source>
</evidence>
<dbReference type="HOGENOM" id="CLU_1414542_0_0_7"/>
<evidence type="ECO:0000313" key="4">
    <source>
        <dbReference type="EMBL" id="ABK16984.1"/>
    </source>
</evidence>
<dbReference type="EMBL" id="CP000478">
    <property type="protein sequence ID" value="ABK16984.1"/>
    <property type="molecule type" value="Genomic_DNA"/>
</dbReference>
<dbReference type="STRING" id="335543.Sfum_1292"/>
<dbReference type="InterPro" id="IPR029063">
    <property type="entry name" value="SAM-dependent_MTases_sf"/>
</dbReference>
<dbReference type="eggNOG" id="COG2263">
    <property type="taxonomic scope" value="Bacteria"/>
</dbReference>
<keyword evidence="5" id="KW-1185">Reference proteome</keyword>
<dbReference type="InterPro" id="IPR026170">
    <property type="entry name" value="FAM173A/B"/>
</dbReference>
<dbReference type="OrthoDB" id="5519094at2"/>
<proteinExistence type="predicted"/>
<dbReference type="PANTHER" id="PTHR13610:SF11">
    <property type="entry name" value="METHYLTRANSFERASE DOMAIN-CONTAINING PROTEIN"/>
    <property type="match status" value="1"/>
</dbReference>
<dbReference type="AlphaFoldDB" id="A0LHT2"/>
<dbReference type="PANTHER" id="PTHR13610">
    <property type="entry name" value="METHYLTRANSFERASE DOMAIN-CONTAINING PROTEIN"/>
    <property type="match status" value="1"/>
</dbReference>
<dbReference type="RefSeq" id="WP_011698155.1">
    <property type="nucleotide sequence ID" value="NC_008554.1"/>
</dbReference>
<gene>
    <name evidence="4" type="ordered locus">Sfum_1292</name>
</gene>
<accession>A0LHT2</accession>
<evidence type="ECO:0000256" key="2">
    <source>
        <dbReference type="ARBA" id="ARBA00022679"/>
    </source>
</evidence>
<evidence type="ECO:0000256" key="1">
    <source>
        <dbReference type="ARBA" id="ARBA00022603"/>
    </source>
</evidence>
<dbReference type="GO" id="GO:0016279">
    <property type="term" value="F:protein-lysine N-methyltransferase activity"/>
    <property type="evidence" value="ECO:0007669"/>
    <property type="project" value="InterPro"/>
</dbReference>
<dbReference type="InParanoid" id="A0LHT2"/>
<dbReference type="Gene3D" id="3.40.50.150">
    <property type="entry name" value="Vaccinia Virus protein VP39"/>
    <property type="match status" value="1"/>
</dbReference>
<dbReference type="KEGG" id="sfu:Sfum_1292"/>
<name>A0LHT2_SYNFM</name>
<keyword evidence="1" id="KW-0489">Methyltransferase</keyword>